<accession>A0A6A6CIQ2</accession>
<sequence length="171" mass="19191">MANRSLHERLQGTWKLESYIAHPAADSTVQRPTYPMTKNVTGLIMYTCDGYMSAQMLMPGQKGFDGSAEPQWAEAGKRSFTYAGPYYITKEGPEEQEVLRHSFELCILPNRVGEIEVRSHRFEEDDQVLVLGGEETTVIKGDVRIPVLRWRRVANNAGAGPPPALPEIKLE</sequence>
<organism evidence="2 3">
    <name type="scientific">Zasmidium cellare ATCC 36951</name>
    <dbReference type="NCBI Taxonomy" id="1080233"/>
    <lineage>
        <taxon>Eukaryota</taxon>
        <taxon>Fungi</taxon>
        <taxon>Dikarya</taxon>
        <taxon>Ascomycota</taxon>
        <taxon>Pezizomycotina</taxon>
        <taxon>Dothideomycetes</taxon>
        <taxon>Dothideomycetidae</taxon>
        <taxon>Mycosphaerellales</taxon>
        <taxon>Mycosphaerellaceae</taxon>
        <taxon>Zasmidium</taxon>
    </lineage>
</organism>
<evidence type="ECO:0000313" key="3">
    <source>
        <dbReference type="Proteomes" id="UP000799537"/>
    </source>
</evidence>
<dbReference type="EMBL" id="ML993595">
    <property type="protein sequence ID" value="KAF2166911.1"/>
    <property type="molecule type" value="Genomic_DNA"/>
</dbReference>
<reference evidence="2" key="1">
    <citation type="journal article" date="2020" name="Stud. Mycol.">
        <title>101 Dothideomycetes genomes: a test case for predicting lifestyles and emergence of pathogens.</title>
        <authorList>
            <person name="Haridas S."/>
            <person name="Albert R."/>
            <person name="Binder M."/>
            <person name="Bloem J."/>
            <person name="Labutti K."/>
            <person name="Salamov A."/>
            <person name="Andreopoulos B."/>
            <person name="Baker S."/>
            <person name="Barry K."/>
            <person name="Bills G."/>
            <person name="Bluhm B."/>
            <person name="Cannon C."/>
            <person name="Castanera R."/>
            <person name="Culley D."/>
            <person name="Daum C."/>
            <person name="Ezra D."/>
            <person name="Gonzalez J."/>
            <person name="Henrissat B."/>
            <person name="Kuo A."/>
            <person name="Liang C."/>
            <person name="Lipzen A."/>
            <person name="Lutzoni F."/>
            <person name="Magnuson J."/>
            <person name="Mondo S."/>
            <person name="Nolan M."/>
            <person name="Ohm R."/>
            <person name="Pangilinan J."/>
            <person name="Park H.-J."/>
            <person name="Ramirez L."/>
            <person name="Alfaro M."/>
            <person name="Sun H."/>
            <person name="Tritt A."/>
            <person name="Yoshinaga Y."/>
            <person name="Zwiers L.-H."/>
            <person name="Turgeon B."/>
            <person name="Goodwin S."/>
            <person name="Spatafora J."/>
            <person name="Crous P."/>
            <person name="Grigoriev I."/>
        </authorList>
    </citation>
    <scope>NUCLEOTIDE SEQUENCE</scope>
    <source>
        <strain evidence="2">ATCC 36951</strain>
    </source>
</reference>
<evidence type="ECO:0000259" key="1">
    <source>
        <dbReference type="Pfam" id="PF13924"/>
    </source>
</evidence>
<dbReference type="InterPro" id="IPR024311">
    <property type="entry name" value="Lipocalin-like"/>
</dbReference>
<evidence type="ECO:0000313" key="2">
    <source>
        <dbReference type="EMBL" id="KAF2166911.1"/>
    </source>
</evidence>
<dbReference type="Pfam" id="PF13924">
    <property type="entry name" value="Lipocalin_5"/>
    <property type="match status" value="1"/>
</dbReference>
<feature type="domain" description="Lipocalin-like" evidence="1">
    <location>
        <begin position="12"/>
        <end position="152"/>
    </location>
</feature>
<keyword evidence="3" id="KW-1185">Reference proteome</keyword>
<proteinExistence type="predicted"/>
<dbReference type="OrthoDB" id="3904217at2759"/>
<dbReference type="GeneID" id="54559843"/>
<dbReference type="RefSeq" id="XP_033667800.1">
    <property type="nucleotide sequence ID" value="XM_033806571.1"/>
</dbReference>
<dbReference type="Proteomes" id="UP000799537">
    <property type="component" value="Unassembled WGS sequence"/>
</dbReference>
<name>A0A6A6CIQ2_ZASCE</name>
<protein>
    <recommendedName>
        <fullName evidence="1">Lipocalin-like domain-containing protein</fullName>
    </recommendedName>
</protein>
<dbReference type="AlphaFoldDB" id="A0A6A6CIQ2"/>
<gene>
    <name evidence="2" type="ORF">M409DRAFT_22963</name>
</gene>